<dbReference type="SUPFAM" id="SSF47413">
    <property type="entry name" value="lambda repressor-like DNA-binding domains"/>
    <property type="match status" value="1"/>
</dbReference>
<organism evidence="6 7">
    <name type="scientific">Succinivibrio dextrinosolvens DSM 3072</name>
    <dbReference type="NCBI Taxonomy" id="1123324"/>
    <lineage>
        <taxon>Bacteria</taxon>
        <taxon>Pseudomonadati</taxon>
        <taxon>Pseudomonadota</taxon>
        <taxon>Gammaproteobacteria</taxon>
        <taxon>Aeromonadales</taxon>
        <taxon>Succinivibrionaceae</taxon>
        <taxon>Succinivibrio</taxon>
    </lineage>
</organism>
<feature type="domain" description="HTH lacI-type" evidence="4">
    <location>
        <begin position="8"/>
        <end position="62"/>
    </location>
</feature>
<keyword evidence="2" id="KW-0238">DNA-binding</keyword>
<evidence type="ECO:0000256" key="2">
    <source>
        <dbReference type="ARBA" id="ARBA00023125"/>
    </source>
</evidence>
<dbReference type="InterPro" id="IPR000843">
    <property type="entry name" value="HTH_LacI"/>
</dbReference>
<evidence type="ECO:0000313" key="6">
    <source>
        <dbReference type="EMBL" id="SKA62225.1"/>
    </source>
</evidence>
<evidence type="ECO:0000256" key="1">
    <source>
        <dbReference type="ARBA" id="ARBA00023015"/>
    </source>
</evidence>
<keyword evidence="1" id="KW-0805">Transcription regulation</keyword>
<dbReference type="InterPro" id="IPR046335">
    <property type="entry name" value="LacI/GalR-like_sensor"/>
</dbReference>
<dbReference type="InterPro" id="IPR001387">
    <property type="entry name" value="Cro/C1-type_HTH"/>
</dbReference>
<dbReference type="PROSITE" id="PS50943">
    <property type="entry name" value="HTH_CROC1"/>
    <property type="match status" value="1"/>
</dbReference>
<sequence>MEDKNKKVTMQDVAKKAGVSYQTVSRVLNNSCNVSPSTKEKIENAIAELKYVPNLLAQQLAKKDRNVIGIVNTSVPSVAVTEVSSLCRKYALEAGYHIALTLASANDYQSISDAILELKAQIITKVVINMPVDSSDAIKLTEEFPDVTLIFIDVDPYCPVFNVTFNPADGTLFSVSHLRELGHHKIAILAGPEGISSSESRLKCWREGIRINNLEEVCFERGDWSTQSGYLATLKMLRDNRDFTAILVANDQMALGAISALSQNNLSVPEDVSVIGYDDYQDSAFYLPPLTSVHLDRDMQCKLTISKLINENEPKASSVLPTTLVIRQSTANTNLRNSNVKNLVKALREAANLLEK</sequence>
<keyword evidence="7" id="KW-1185">Reference proteome</keyword>
<dbReference type="PROSITE" id="PS50932">
    <property type="entry name" value="HTH_LACI_2"/>
    <property type="match status" value="1"/>
</dbReference>
<evidence type="ECO:0000259" key="4">
    <source>
        <dbReference type="PROSITE" id="PS50932"/>
    </source>
</evidence>
<dbReference type="AlphaFoldDB" id="A0A1T4VB81"/>
<dbReference type="Proteomes" id="UP000242432">
    <property type="component" value="Unassembled WGS sequence"/>
</dbReference>
<dbReference type="GO" id="GO:0003700">
    <property type="term" value="F:DNA-binding transcription factor activity"/>
    <property type="evidence" value="ECO:0007669"/>
    <property type="project" value="TreeGrafter"/>
</dbReference>
<dbReference type="CDD" id="cd01392">
    <property type="entry name" value="HTH_LacI"/>
    <property type="match status" value="1"/>
</dbReference>
<protein>
    <submittedName>
        <fullName evidence="6">Transcriptional regulator, LacI family</fullName>
    </submittedName>
</protein>
<dbReference type="PROSITE" id="PS00356">
    <property type="entry name" value="HTH_LACI_1"/>
    <property type="match status" value="1"/>
</dbReference>
<dbReference type="SMART" id="SM00354">
    <property type="entry name" value="HTH_LACI"/>
    <property type="match status" value="1"/>
</dbReference>
<dbReference type="RefSeq" id="WP_078928710.1">
    <property type="nucleotide sequence ID" value="NZ_FUXX01000017.1"/>
</dbReference>
<gene>
    <name evidence="6" type="ORF">SAMN02745213_01224</name>
</gene>
<dbReference type="EMBL" id="FUXX01000017">
    <property type="protein sequence ID" value="SKA62225.1"/>
    <property type="molecule type" value="Genomic_DNA"/>
</dbReference>
<dbReference type="GO" id="GO:0000976">
    <property type="term" value="F:transcription cis-regulatory region binding"/>
    <property type="evidence" value="ECO:0007669"/>
    <property type="project" value="TreeGrafter"/>
</dbReference>
<dbReference type="PRINTS" id="PR00036">
    <property type="entry name" value="HTHLACI"/>
</dbReference>
<feature type="domain" description="HTH cro/C1-type" evidence="5">
    <location>
        <begin position="4"/>
        <end position="52"/>
    </location>
</feature>
<dbReference type="Pfam" id="PF00356">
    <property type="entry name" value="LacI"/>
    <property type="match status" value="1"/>
</dbReference>
<proteinExistence type="predicted"/>
<dbReference type="InterPro" id="IPR028082">
    <property type="entry name" value="Peripla_BP_I"/>
</dbReference>
<accession>A0A1T4VB81</accession>
<name>A0A1T4VB81_9GAMM</name>
<keyword evidence="3" id="KW-0804">Transcription</keyword>
<reference evidence="7" key="1">
    <citation type="submission" date="2017-02" db="EMBL/GenBank/DDBJ databases">
        <authorList>
            <person name="Varghese N."/>
            <person name="Submissions S."/>
        </authorList>
    </citation>
    <scope>NUCLEOTIDE SEQUENCE [LARGE SCALE GENOMIC DNA]</scope>
    <source>
        <strain evidence="7">DSM 3072</strain>
    </source>
</reference>
<dbReference type="PANTHER" id="PTHR30146">
    <property type="entry name" value="LACI-RELATED TRANSCRIPTIONAL REPRESSOR"/>
    <property type="match status" value="1"/>
</dbReference>
<dbReference type="Pfam" id="PF13377">
    <property type="entry name" value="Peripla_BP_3"/>
    <property type="match status" value="1"/>
</dbReference>
<evidence type="ECO:0000256" key="3">
    <source>
        <dbReference type="ARBA" id="ARBA00023163"/>
    </source>
</evidence>
<dbReference type="SUPFAM" id="SSF53822">
    <property type="entry name" value="Periplasmic binding protein-like I"/>
    <property type="match status" value="1"/>
</dbReference>
<evidence type="ECO:0000313" key="7">
    <source>
        <dbReference type="Proteomes" id="UP000242432"/>
    </source>
</evidence>
<dbReference type="Gene3D" id="3.40.50.2300">
    <property type="match status" value="2"/>
</dbReference>
<dbReference type="Gene3D" id="1.10.260.40">
    <property type="entry name" value="lambda repressor-like DNA-binding domains"/>
    <property type="match status" value="1"/>
</dbReference>
<dbReference type="PANTHER" id="PTHR30146:SF153">
    <property type="entry name" value="LACTOSE OPERON REPRESSOR"/>
    <property type="match status" value="1"/>
</dbReference>
<dbReference type="InterPro" id="IPR010982">
    <property type="entry name" value="Lambda_DNA-bd_dom_sf"/>
</dbReference>
<dbReference type="NCBIfam" id="NF007075">
    <property type="entry name" value="PRK09526.1"/>
    <property type="match status" value="1"/>
</dbReference>
<evidence type="ECO:0000259" key="5">
    <source>
        <dbReference type="PROSITE" id="PS50943"/>
    </source>
</evidence>